<evidence type="ECO:0000313" key="3">
    <source>
        <dbReference type="Proteomes" id="UP000030764"/>
    </source>
</evidence>
<accession>A0A085NR38</accession>
<sequence>MVDLSGFTRSFGWAPVHQPICYSQLQLAVRRRFQQDRHMKSRKQHLCGPVDAQKCSGFWSIPNSSIPDEGFRVVFQLAVNFICRAVHH</sequence>
<organism evidence="2">
    <name type="scientific">Trichuris suis</name>
    <name type="common">pig whipworm</name>
    <dbReference type="NCBI Taxonomy" id="68888"/>
    <lineage>
        <taxon>Eukaryota</taxon>
        <taxon>Metazoa</taxon>
        <taxon>Ecdysozoa</taxon>
        <taxon>Nematoda</taxon>
        <taxon>Enoplea</taxon>
        <taxon>Dorylaimia</taxon>
        <taxon>Trichinellida</taxon>
        <taxon>Trichuridae</taxon>
        <taxon>Trichuris</taxon>
    </lineage>
</organism>
<name>A0A085NR38_9BILA</name>
<gene>
    <name evidence="1" type="ORF">M513_06266</name>
    <name evidence="2" type="ORF">M514_06266</name>
</gene>
<dbReference type="Proteomes" id="UP000030764">
    <property type="component" value="Unassembled WGS sequence"/>
</dbReference>
<protein>
    <submittedName>
        <fullName evidence="2">Uncharacterized protein</fullName>
    </submittedName>
</protein>
<evidence type="ECO:0000313" key="2">
    <source>
        <dbReference type="EMBL" id="KFD71934.1"/>
    </source>
</evidence>
<keyword evidence="3" id="KW-1185">Reference proteome</keyword>
<dbReference type="AlphaFoldDB" id="A0A085NR38"/>
<dbReference type="Proteomes" id="UP000030758">
    <property type="component" value="Unassembled WGS sequence"/>
</dbReference>
<proteinExistence type="predicted"/>
<reference evidence="2 3" key="1">
    <citation type="journal article" date="2014" name="Nat. Genet.">
        <title>Genome and transcriptome of the porcine whipworm Trichuris suis.</title>
        <authorList>
            <person name="Jex A.R."/>
            <person name="Nejsum P."/>
            <person name="Schwarz E.M."/>
            <person name="Hu L."/>
            <person name="Young N.D."/>
            <person name="Hall R.S."/>
            <person name="Korhonen P.K."/>
            <person name="Liao S."/>
            <person name="Thamsborg S."/>
            <person name="Xia J."/>
            <person name="Xu P."/>
            <person name="Wang S."/>
            <person name="Scheerlinck J.P."/>
            <person name="Hofmann A."/>
            <person name="Sternberg P.W."/>
            <person name="Wang J."/>
            <person name="Gasser R.B."/>
        </authorList>
    </citation>
    <scope>NUCLEOTIDE SEQUENCE [LARGE SCALE GENOMIC DNA]</scope>
    <source>
        <strain evidence="2">DCEP-RM93F</strain>
        <strain evidence="1">DCEP-RM93M</strain>
    </source>
</reference>
<evidence type="ECO:0000313" key="1">
    <source>
        <dbReference type="EMBL" id="KFD52775.1"/>
    </source>
</evidence>
<dbReference type="EMBL" id="KL367480">
    <property type="protein sequence ID" value="KFD71934.1"/>
    <property type="molecule type" value="Genomic_DNA"/>
</dbReference>
<dbReference type="EMBL" id="KL363223">
    <property type="protein sequence ID" value="KFD52775.1"/>
    <property type="molecule type" value="Genomic_DNA"/>
</dbReference>